<dbReference type="Gene3D" id="3.80.10.10">
    <property type="entry name" value="Ribonuclease Inhibitor"/>
    <property type="match status" value="1"/>
</dbReference>
<evidence type="ECO:0000313" key="1">
    <source>
        <dbReference type="EMBL" id="BAY82612.1"/>
    </source>
</evidence>
<dbReference type="Proteomes" id="UP000218418">
    <property type="component" value="Chromosome"/>
</dbReference>
<keyword evidence="2" id="KW-1185">Reference proteome</keyword>
<gene>
    <name evidence="1" type="ORF">NIES267_20950</name>
</gene>
<reference evidence="1 2" key="1">
    <citation type="submission" date="2017-06" db="EMBL/GenBank/DDBJ databases">
        <title>Genome sequencing of cyanobaciteial culture collection at National Institute for Environmental Studies (NIES).</title>
        <authorList>
            <person name="Hirose Y."/>
            <person name="Shimura Y."/>
            <person name="Fujisawa T."/>
            <person name="Nakamura Y."/>
            <person name="Kawachi M."/>
        </authorList>
    </citation>
    <scope>NUCLEOTIDE SEQUENCE [LARGE SCALE GENOMIC DNA]</scope>
    <source>
        <strain evidence="1 2">NIES-267</strain>
    </source>
</reference>
<name>A0A1Z4LN13_9CYAN</name>
<dbReference type="AlphaFoldDB" id="A0A1Z4LN13"/>
<dbReference type="InterPro" id="IPR032675">
    <property type="entry name" value="LRR_dom_sf"/>
</dbReference>
<evidence type="ECO:0000313" key="2">
    <source>
        <dbReference type="Proteomes" id="UP000218418"/>
    </source>
</evidence>
<dbReference type="OrthoDB" id="571184at2"/>
<dbReference type="SUPFAM" id="SSF52047">
    <property type="entry name" value="RNI-like"/>
    <property type="match status" value="1"/>
</dbReference>
<dbReference type="EMBL" id="AP018227">
    <property type="protein sequence ID" value="BAY82612.1"/>
    <property type="molecule type" value="Genomic_DNA"/>
</dbReference>
<proteinExistence type="predicted"/>
<organism evidence="1 2">
    <name type="scientific">Calothrix parasitica NIES-267</name>
    <dbReference type="NCBI Taxonomy" id="1973488"/>
    <lineage>
        <taxon>Bacteria</taxon>
        <taxon>Bacillati</taxon>
        <taxon>Cyanobacteriota</taxon>
        <taxon>Cyanophyceae</taxon>
        <taxon>Nostocales</taxon>
        <taxon>Calotrichaceae</taxon>
        <taxon>Calothrix</taxon>
    </lineage>
</organism>
<sequence length="373" mass="42880">MSQQPREYDAVLGGQNPAPVTGVVLGGIEGVKRRLESDILDVQVKALTDALKYGELGLDLVIQALYSDSFPDKSTVGKVLKYSDSKKAKQALLEYNPYLYFTRLDDWEVEEFNSKVGITNSHITAFALDLDLEISRDKINSELYNLTKSLPSNLPSSEKSQFSRTEYQRLEKEATNQKFQVFIKAAKNNKIQALHCYYHSDCFLNLLIESKNKFPDLKALLWADCESKFRKHPKYKISGNMSLILKNYPDLEVFHVRTSADKKYYESYGGCLSFPRVKHNNLKTLVIEAFYLQESTLEQIIRLDLPNLEYLELWSANQTIEAHRIIQTIADKFPNLKYLGIRNCRNSDDVAKAVIKCKLNQRLKILNFSNMYL</sequence>
<protein>
    <submittedName>
        <fullName evidence="1">Leucine rich repeat variant</fullName>
    </submittedName>
</protein>
<accession>A0A1Z4LN13</accession>